<protein>
    <submittedName>
        <fullName evidence="2">Uncharacterized protein</fullName>
    </submittedName>
</protein>
<evidence type="ECO:0000256" key="1">
    <source>
        <dbReference type="SAM" id="MobiDB-lite"/>
    </source>
</evidence>
<sequence>MDDSEPLTPDELDFRRDPSVTALSDGRYVVATARDAATTAGDRTRRGRRETRTLAQTDDQQRSADSTATETEAESEAGGSEEKEKEKEERPDYFVSLAARTDEGTFETRVADDDIGAVCAAMLRWYARRVAPEDDPAEVLSVLLARSEFSFTAPTADR</sequence>
<keyword evidence="3" id="KW-1185">Reference proteome</keyword>
<reference evidence="2 3" key="1">
    <citation type="submission" date="2022-06" db="EMBL/GenBank/DDBJ databases">
        <title>Halogeometricum sp. a new haloarchaeum isolate from saline soil.</title>
        <authorList>
            <person name="Strakova D."/>
            <person name="Galisteo C."/>
            <person name="Sanchez-Porro C."/>
            <person name="Ventosa A."/>
        </authorList>
    </citation>
    <scope>NUCLEOTIDE SEQUENCE [LARGE SCALE GENOMIC DNA]</scope>
    <source>
        <strain evidence="2 3">S1BR25-6</strain>
    </source>
</reference>
<evidence type="ECO:0000313" key="2">
    <source>
        <dbReference type="EMBL" id="MDS0298520.1"/>
    </source>
</evidence>
<organism evidence="2 3">
    <name type="scientific">Halogeometricum salsisoli</name>
    <dbReference type="NCBI Taxonomy" id="2950536"/>
    <lineage>
        <taxon>Archaea</taxon>
        <taxon>Methanobacteriati</taxon>
        <taxon>Methanobacteriota</taxon>
        <taxon>Stenosarchaea group</taxon>
        <taxon>Halobacteria</taxon>
        <taxon>Halobacteriales</taxon>
        <taxon>Haloferacaceae</taxon>
        <taxon>Halogeometricum</taxon>
    </lineage>
</organism>
<comment type="caution">
    <text evidence="2">The sequence shown here is derived from an EMBL/GenBank/DDBJ whole genome shotgun (WGS) entry which is preliminary data.</text>
</comment>
<accession>A0ABU2GCI2</accession>
<feature type="region of interest" description="Disordered" evidence="1">
    <location>
        <begin position="34"/>
        <end position="92"/>
    </location>
</feature>
<dbReference type="InterPro" id="IPR055923">
    <property type="entry name" value="DUF7500"/>
</dbReference>
<dbReference type="RefSeq" id="WP_310923323.1">
    <property type="nucleotide sequence ID" value="NZ_JAMQOP010000001.1"/>
</dbReference>
<evidence type="ECO:0000313" key="3">
    <source>
        <dbReference type="Proteomes" id="UP001257060"/>
    </source>
</evidence>
<feature type="compositionally biased region" description="Basic and acidic residues" evidence="1">
    <location>
        <begin position="80"/>
        <end position="92"/>
    </location>
</feature>
<dbReference type="Pfam" id="PF24332">
    <property type="entry name" value="DUF7500"/>
    <property type="match status" value="1"/>
</dbReference>
<dbReference type="Proteomes" id="UP001257060">
    <property type="component" value="Unassembled WGS sequence"/>
</dbReference>
<name>A0ABU2GCI2_9EURY</name>
<dbReference type="EMBL" id="JAMQOP010000001">
    <property type="protein sequence ID" value="MDS0298520.1"/>
    <property type="molecule type" value="Genomic_DNA"/>
</dbReference>
<proteinExistence type="predicted"/>
<gene>
    <name evidence="2" type="ORF">NDI76_07185</name>
</gene>